<dbReference type="SMART" id="SM00327">
    <property type="entry name" value="VWA"/>
    <property type="match status" value="1"/>
</dbReference>
<dbReference type="PANTHER" id="PTHR10579:SF43">
    <property type="entry name" value="ZINC FINGER (C3HC4-TYPE RING FINGER) FAMILY PROTEIN"/>
    <property type="match status" value="1"/>
</dbReference>
<evidence type="ECO:0000313" key="4">
    <source>
        <dbReference type="Proteomes" id="UP000241890"/>
    </source>
</evidence>
<sequence length="644" mass="69449">MKAVTASTRAMHKCVRYDEAKQTVAMLTLSAAQIGEDHEKARGGLDLVVVLDKSGSMTGAKLRLCKETCKLLTRELGSNDRLGIIVFDHSVSTALPMTKLSEENKEVAATAIDQIRVGGSTNLSGGLLAGISMLEECVIADAIRGSSSSQTQDLQSPQARADQEGFEARTDSLPFAAPCSQSNDNVPLAQVATPPTVSPTVSPTAASVEKAELPMTEEPASPKERLQMILLLTDGHANSGIRSTDTLCAVASDALDRVPGSTKLFTFGYGNNHNDELLSSLAQCTAGRYAHVEYTDDVQGAFADCIGGALSLVAQNIRVHVKAQGGASIVDEPLTKLTCRRAPADSGFIVEIPDLYAEEKRNILLKLQLPRLTAPVELADDAPVASFDISYADCLGGKLASSSEIVGVARPGGPTDDHEDPEILMQQMRFDSAQVISQAQAQARRGDIEGARFRIRHQLDTLAAAPATVPRDIGLFHCLQSDLQECFSGLRSREEFALKGHKVFSSHGYEYAYERATKTSRSKMSAFRTTNQTNLRSKWEADSGVQPESTSTAAPPEAAISRARRRGWRLVTGRPEEQQGNELQPLDTTRVNSLRFSRRGQNRRAQNRTALQQAMDPGASATAKEAESSPDAKNDDKKDDKKPE</sequence>
<dbReference type="Gene3D" id="3.40.50.410">
    <property type="entry name" value="von Willebrand factor, type A domain"/>
    <property type="match status" value="2"/>
</dbReference>
<name>A0A2R5GVU7_9STRA</name>
<feature type="compositionally biased region" description="Basic residues" evidence="1">
    <location>
        <begin position="597"/>
        <end position="606"/>
    </location>
</feature>
<evidence type="ECO:0000313" key="3">
    <source>
        <dbReference type="EMBL" id="GBG34957.1"/>
    </source>
</evidence>
<dbReference type="Pfam" id="PF13768">
    <property type="entry name" value="VWA_3"/>
    <property type="match status" value="1"/>
</dbReference>
<dbReference type="InterPro" id="IPR002035">
    <property type="entry name" value="VWF_A"/>
</dbReference>
<dbReference type="SUPFAM" id="SSF53300">
    <property type="entry name" value="vWA-like"/>
    <property type="match status" value="1"/>
</dbReference>
<feature type="region of interest" description="Disordered" evidence="1">
    <location>
        <begin position="597"/>
        <end position="644"/>
    </location>
</feature>
<keyword evidence="4" id="KW-1185">Reference proteome</keyword>
<dbReference type="InterPro" id="IPR036465">
    <property type="entry name" value="vWFA_dom_sf"/>
</dbReference>
<dbReference type="OrthoDB" id="299997at2759"/>
<reference evidence="3 4" key="1">
    <citation type="submission" date="2017-12" db="EMBL/GenBank/DDBJ databases">
        <title>Sequencing, de novo assembly and annotation of complete genome of a new Thraustochytrid species, strain FCC1311.</title>
        <authorList>
            <person name="Sedici K."/>
            <person name="Godart F."/>
            <person name="Aiese Cigliano R."/>
            <person name="Sanseverino W."/>
            <person name="Barakat M."/>
            <person name="Ortet P."/>
            <person name="Marechal E."/>
            <person name="Cagnac O."/>
            <person name="Amato A."/>
        </authorList>
    </citation>
    <scope>NUCLEOTIDE SEQUENCE [LARGE SCALE GENOMIC DNA]</scope>
</reference>
<feature type="domain" description="VWFA" evidence="2">
    <location>
        <begin position="46"/>
        <end position="310"/>
    </location>
</feature>
<dbReference type="Pfam" id="PF00092">
    <property type="entry name" value="VWA"/>
    <property type="match status" value="1"/>
</dbReference>
<dbReference type="InParanoid" id="A0A2R5GVU7"/>
<proteinExistence type="predicted"/>
<feature type="region of interest" description="Disordered" evidence="1">
    <location>
        <begin position="193"/>
        <end position="220"/>
    </location>
</feature>
<dbReference type="Proteomes" id="UP000241890">
    <property type="component" value="Unassembled WGS sequence"/>
</dbReference>
<feature type="compositionally biased region" description="Polar residues" evidence="1">
    <location>
        <begin position="527"/>
        <end position="536"/>
    </location>
</feature>
<accession>A0A2R5GVU7</accession>
<dbReference type="InterPro" id="IPR051266">
    <property type="entry name" value="CLCR"/>
</dbReference>
<comment type="caution">
    <text evidence="3">The sequence shown here is derived from an EMBL/GenBank/DDBJ whole genome shotgun (WGS) entry which is preliminary data.</text>
</comment>
<feature type="compositionally biased region" description="Basic and acidic residues" evidence="1">
    <location>
        <begin position="624"/>
        <end position="644"/>
    </location>
</feature>
<organism evidence="3 4">
    <name type="scientific">Hondaea fermentalgiana</name>
    <dbReference type="NCBI Taxonomy" id="2315210"/>
    <lineage>
        <taxon>Eukaryota</taxon>
        <taxon>Sar</taxon>
        <taxon>Stramenopiles</taxon>
        <taxon>Bigyra</taxon>
        <taxon>Labyrinthulomycetes</taxon>
        <taxon>Thraustochytrida</taxon>
        <taxon>Thraustochytriidae</taxon>
        <taxon>Hondaea</taxon>
    </lineage>
</organism>
<dbReference type="PROSITE" id="PS50234">
    <property type="entry name" value="VWFA"/>
    <property type="match status" value="1"/>
</dbReference>
<feature type="compositionally biased region" description="Low complexity" evidence="1">
    <location>
        <begin position="193"/>
        <end position="208"/>
    </location>
</feature>
<protein>
    <submittedName>
        <fullName evidence="3">Inter-alpha-trypsin inhibitor heavy chain H3</fullName>
    </submittedName>
</protein>
<evidence type="ECO:0000256" key="1">
    <source>
        <dbReference type="SAM" id="MobiDB-lite"/>
    </source>
</evidence>
<gene>
    <name evidence="3" type="ORF">FCC1311_111802</name>
</gene>
<dbReference type="PANTHER" id="PTHR10579">
    <property type="entry name" value="CALCIUM-ACTIVATED CHLORIDE CHANNEL REGULATOR"/>
    <property type="match status" value="1"/>
</dbReference>
<dbReference type="AlphaFoldDB" id="A0A2R5GVU7"/>
<dbReference type="EMBL" id="BEYU01000237">
    <property type="protein sequence ID" value="GBG34957.1"/>
    <property type="molecule type" value="Genomic_DNA"/>
</dbReference>
<feature type="compositionally biased region" description="Polar residues" evidence="1">
    <location>
        <begin position="148"/>
        <end position="158"/>
    </location>
</feature>
<feature type="region of interest" description="Disordered" evidence="1">
    <location>
        <begin position="520"/>
        <end position="560"/>
    </location>
</feature>
<evidence type="ECO:0000259" key="2">
    <source>
        <dbReference type="PROSITE" id="PS50234"/>
    </source>
</evidence>
<feature type="region of interest" description="Disordered" evidence="1">
    <location>
        <begin position="148"/>
        <end position="167"/>
    </location>
</feature>